<protein>
    <submittedName>
        <fullName evidence="1">Uncharacterized protein</fullName>
    </submittedName>
</protein>
<sequence length="247" mass="28699">MVETYSNHNLSNPFLTLCFYNGLDEATRSWVDYGALTTGGHLLNRSHESALYLLNDMVNFDYHWHWDPSLQGWSHQYPPYISHPDIINQPFEHQEEKKMRLEEAMAELGNAMNHFMEWTKNFKVENLMKFEPLEEIEPQDEDIEALDVVLAQTLAKMDAHVIEIDLHLLSDATSITSHELCDAQIASMVLDSQMEREEHFKWMLEEFLQVGEVQESLQDVEAHETIDLSSSMALLYIPPNDPFWPSS</sequence>
<proteinExistence type="predicted"/>
<evidence type="ECO:0000313" key="2">
    <source>
        <dbReference type="Proteomes" id="UP000030645"/>
    </source>
</evidence>
<organism evidence="1 2">
    <name type="scientific">Morus notabilis</name>
    <dbReference type="NCBI Taxonomy" id="981085"/>
    <lineage>
        <taxon>Eukaryota</taxon>
        <taxon>Viridiplantae</taxon>
        <taxon>Streptophyta</taxon>
        <taxon>Embryophyta</taxon>
        <taxon>Tracheophyta</taxon>
        <taxon>Spermatophyta</taxon>
        <taxon>Magnoliopsida</taxon>
        <taxon>eudicotyledons</taxon>
        <taxon>Gunneridae</taxon>
        <taxon>Pentapetalae</taxon>
        <taxon>rosids</taxon>
        <taxon>fabids</taxon>
        <taxon>Rosales</taxon>
        <taxon>Moraceae</taxon>
        <taxon>Moreae</taxon>
        <taxon>Morus</taxon>
    </lineage>
</organism>
<dbReference type="AlphaFoldDB" id="W9RGK9"/>
<keyword evidence="2" id="KW-1185">Reference proteome</keyword>
<dbReference type="Proteomes" id="UP000030645">
    <property type="component" value="Unassembled WGS sequence"/>
</dbReference>
<accession>W9RGK9</accession>
<evidence type="ECO:0000313" key="1">
    <source>
        <dbReference type="EMBL" id="EXB73688.1"/>
    </source>
</evidence>
<reference evidence="2" key="1">
    <citation type="submission" date="2013-01" db="EMBL/GenBank/DDBJ databases">
        <title>Draft Genome Sequence of a Mulberry Tree, Morus notabilis C.K. Schneid.</title>
        <authorList>
            <person name="He N."/>
            <person name="Zhao S."/>
        </authorList>
    </citation>
    <scope>NUCLEOTIDE SEQUENCE</scope>
</reference>
<gene>
    <name evidence="1" type="ORF">L484_026849</name>
</gene>
<dbReference type="EMBL" id="KE344640">
    <property type="protein sequence ID" value="EXB73688.1"/>
    <property type="molecule type" value="Genomic_DNA"/>
</dbReference>
<name>W9RGK9_9ROSA</name>